<name>A0ABZ2XED7_9RHOO</name>
<sequence length="130" mass="13279">MTLIEVVVAIVVLAIGALGVAGLQARALKGNESSLQRTQAVIAANSLIDAMHASVVPRNSTAMICNGGAGFFITWLGDLQANLGAGSCGQITCAANANPPGSTRCVVTVQWNDRRAGGAMAQQLQLTALF</sequence>
<protein>
    <submittedName>
        <fullName evidence="1">Prepilin-type N-terminal cleavage/methylation domain-containing protein</fullName>
    </submittedName>
</protein>
<gene>
    <name evidence="1" type="ORF">AADV58_13715</name>
</gene>
<reference evidence="1 2" key="1">
    <citation type="submission" date="2024-04" db="EMBL/GenBank/DDBJ databases">
        <title>Dissimilatory iodate-reducing microorganisms contribute to the enrichment of iodine in groundwater.</title>
        <authorList>
            <person name="Jiang Z."/>
        </authorList>
    </citation>
    <scope>NUCLEOTIDE SEQUENCE [LARGE SCALE GENOMIC DNA]</scope>
    <source>
        <strain evidence="1 2">NCP973</strain>
    </source>
</reference>
<dbReference type="InterPro" id="IPR012902">
    <property type="entry name" value="N_methyl_site"/>
</dbReference>
<dbReference type="Proteomes" id="UP001479520">
    <property type="component" value="Chromosome"/>
</dbReference>
<dbReference type="NCBIfam" id="TIGR02532">
    <property type="entry name" value="IV_pilin_GFxxxE"/>
    <property type="match status" value="1"/>
</dbReference>
<keyword evidence="2" id="KW-1185">Reference proteome</keyword>
<proteinExistence type="predicted"/>
<evidence type="ECO:0000313" key="1">
    <source>
        <dbReference type="EMBL" id="WZJ20993.1"/>
    </source>
</evidence>
<dbReference type="EMBL" id="CP151406">
    <property type="protein sequence ID" value="WZJ20993.1"/>
    <property type="molecule type" value="Genomic_DNA"/>
</dbReference>
<organism evidence="1 2">
    <name type="scientific">Azonexus hydrophilus</name>
    <dbReference type="NCBI Taxonomy" id="418702"/>
    <lineage>
        <taxon>Bacteria</taxon>
        <taxon>Pseudomonadati</taxon>
        <taxon>Pseudomonadota</taxon>
        <taxon>Betaproteobacteria</taxon>
        <taxon>Rhodocyclales</taxon>
        <taxon>Azonexaceae</taxon>
        <taxon>Azonexus</taxon>
    </lineage>
</organism>
<evidence type="ECO:0000313" key="2">
    <source>
        <dbReference type="Proteomes" id="UP001479520"/>
    </source>
</evidence>
<accession>A0ABZ2XED7</accession>
<dbReference type="SUPFAM" id="SSF54523">
    <property type="entry name" value="Pili subunits"/>
    <property type="match status" value="1"/>
</dbReference>
<dbReference type="InterPro" id="IPR045584">
    <property type="entry name" value="Pilin-like"/>
</dbReference>